<accession>W0EG01</accession>
<gene>
    <name evidence="6" type="ORF">DESME_13935</name>
</gene>
<dbReference type="Proteomes" id="UP000010847">
    <property type="component" value="Chromosome"/>
</dbReference>
<dbReference type="InterPro" id="IPR037171">
    <property type="entry name" value="NagB/RpiA_transferase-like"/>
</dbReference>
<dbReference type="AlphaFoldDB" id="W0EG01"/>
<dbReference type="GO" id="GO:0006084">
    <property type="term" value="P:acetyl-CoA metabolic process"/>
    <property type="evidence" value="ECO:0007669"/>
    <property type="project" value="UniProtKB-UniRule"/>
</dbReference>
<dbReference type="UniPathway" id="UPA00863"/>
<name>W0EG01_9FIRM</name>
<feature type="domain" description="Acetyl-CoA hydrolase/transferase N-terminal" evidence="4">
    <location>
        <begin position="4"/>
        <end position="182"/>
    </location>
</feature>
<evidence type="ECO:0000256" key="1">
    <source>
        <dbReference type="ARBA" id="ARBA00009632"/>
    </source>
</evidence>
<dbReference type="HOGENOM" id="CLU_030703_1_0_9"/>
<dbReference type="STRING" id="871968.DESME_13935"/>
<dbReference type="InterPro" id="IPR026888">
    <property type="entry name" value="AcetylCoA_hyd_C"/>
</dbReference>
<protein>
    <recommendedName>
        <fullName evidence="3">Probable butyrate:acetyl-CoA coenzyme A-transferase</fullName>
        <shortName evidence="3">Butyrate CoA-transferase</shortName>
        <ecNumber evidence="3">2.8.3.-</ecNumber>
    </recommendedName>
</protein>
<evidence type="ECO:0000313" key="6">
    <source>
        <dbReference type="EMBL" id="AHF08006.1"/>
    </source>
</evidence>
<dbReference type="Gene3D" id="3.40.1080.20">
    <property type="entry name" value="Acetyl-CoA hydrolase/transferase C-terminal domain"/>
    <property type="match status" value="1"/>
</dbReference>
<dbReference type="InterPro" id="IPR046433">
    <property type="entry name" value="ActCoA_hydro"/>
</dbReference>
<evidence type="ECO:0000259" key="5">
    <source>
        <dbReference type="Pfam" id="PF13336"/>
    </source>
</evidence>
<dbReference type="GO" id="GO:0019605">
    <property type="term" value="P:butyrate metabolic process"/>
    <property type="evidence" value="ECO:0007669"/>
    <property type="project" value="UniProtKB-UniRule"/>
</dbReference>
<dbReference type="GO" id="GO:0005737">
    <property type="term" value="C:cytoplasm"/>
    <property type="evidence" value="ECO:0007669"/>
    <property type="project" value="UniProtKB-SubCell"/>
</dbReference>
<dbReference type="PANTHER" id="PTHR21432">
    <property type="entry name" value="ACETYL-COA HYDROLASE-RELATED"/>
    <property type="match status" value="1"/>
</dbReference>
<dbReference type="eggNOG" id="COG0427">
    <property type="taxonomic scope" value="Bacteria"/>
</dbReference>
<keyword evidence="3" id="KW-0443">Lipid metabolism</keyword>
<comment type="catalytic activity">
    <reaction evidence="3">
        <text>butanoate + acetyl-CoA = butanoyl-CoA + acetate</text>
        <dbReference type="Rhea" id="RHEA:30071"/>
        <dbReference type="ChEBI" id="CHEBI:17968"/>
        <dbReference type="ChEBI" id="CHEBI:30089"/>
        <dbReference type="ChEBI" id="CHEBI:57288"/>
        <dbReference type="ChEBI" id="CHEBI:57371"/>
    </reaction>
</comment>
<dbReference type="EC" id="2.8.3.-" evidence="3"/>
<dbReference type="GO" id="GO:0008775">
    <property type="term" value="F:acetate CoA-transferase activity"/>
    <property type="evidence" value="ECO:0007669"/>
    <property type="project" value="InterPro"/>
</dbReference>
<keyword evidence="7" id="KW-1185">Reference proteome</keyword>
<comment type="subcellular location">
    <subcellularLocation>
        <location evidence="3">Cytoplasm</location>
    </subcellularLocation>
</comment>
<proteinExistence type="inferred from homology"/>
<evidence type="ECO:0000256" key="3">
    <source>
        <dbReference type="HAMAP-Rule" id="MF_03228"/>
    </source>
</evidence>
<dbReference type="Pfam" id="PF13336">
    <property type="entry name" value="AcetylCoA_hyd_C"/>
    <property type="match status" value="1"/>
</dbReference>
<evidence type="ECO:0000256" key="2">
    <source>
        <dbReference type="ARBA" id="ARBA00022679"/>
    </source>
</evidence>
<evidence type="ECO:0000259" key="4">
    <source>
        <dbReference type="Pfam" id="PF02550"/>
    </source>
</evidence>
<dbReference type="InterPro" id="IPR023990">
    <property type="entry name" value="Butryl-CoA_acetate_CoA_Tfrase"/>
</dbReference>
<feature type="active site" description="5-glutamyl coenzyme A thioester intermediate" evidence="3">
    <location>
        <position position="242"/>
    </location>
</feature>
<keyword evidence="3" id="KW-0276">Fatty acid metabolism</keyword>
<dbReference type="InterPro" id="IPR003702">
    <property type="entry name" value="ActCoA_hydro_N"/>
</dbReference>
<reference evidence="6 7" key="1">
    <citation type="submission" date="2013-12" db="EMBL/GenBank/DDBJ databases">
        <authorList>
            <consortium name="DOE Joint Genome Institute"/>
            <person name="Smidt H."/>
            <person name="Huntemann M."/>
            <person name="Han J."/>
            <person name="Chen A."/>
            <person name="Kyrpides N."/>
            <person name="Mavromatis K."/>
            <person name="Markowitz V."/>
            <person name="Palaniappan K."/>
            <person name="Ivanova N."/>
            <person name="Schaumberg A."/>
            <person name="Pati A."/>
            <person name="Liolios K."/>
            <person name="Nordberg H.P."/>
            <person name="Cantor M.N."/>
            <person name="Hua S.X."/>
            <person name="Woyke T."/>
        </authorList>
    </citation>
    <scope>NUCLEOTIDE SEQUENCE [LARGE SCALE GENOMIC DNA]</scope>
    <source>
        <strain evidence="7">DSM 15288</strain>
    </source>
</reference>
<feature type="binding site" evidence="3">
    <location>
        <begin position="217"/>
        <end position="221"/>
    </location>
    <ligand>
        <name>CoA</name>
        <dbReference type="ChEBI" id="CHEBI:57287"/>
    </ligand>
</feature>
<dbReference type="EMBL" id="CP007032">
    <property type="protein sequence ID" value="AHF08006.1"/>
    <property type="molecule type" value="Genomic_DNA"/>
</dbReference>
<feature type="binding site" evidence="3">
    <location>
        <position position="340"/>
    </location>
    <ligand>
        <name>CoA</name>
        <dbReference type="ChEBI" id="CHEBI:57287"/>
    </ligand>
</feature>
<dbReference type="InterPro" id="IPR038460">
    <property type="entry name" value="AcetylCoA_hyd_C_sf"/>
</dbReference>
<comment type="pathway">
    <text evidence="3">Lipid metabolism; butanoate metabolism.</text>
</comment>
<evidence type="ECO:0000313" key="7">
    <source>
        <dbReference type="Proteomes" id="UP000010847"/>
    </source>
</evidence>
<comment type="function">
    <text evidence="3">Coenzyme A-transferase that converts butyrate to butyryl-CoA.</text>
</comment>
<dbReference type="Pfam" id="PF02550">
    <property type="entry name" value="AcetylCoA_hydro"/>
    <property type="match status" value="1"/>
</dbReference>
<feature type="domain" description="Acetyl-CoA hydrolase/transferase C-terminal" evidence="5">
    <location>
        <begin position="276"/>
        <end position="431"/>
    </location>
</feature>
<keyword evidence="3" id="KW-0963">Cytoplasm</keyword>
<sequence>MSLNEEYQKKLVTPEQAVRVVKSGDWVDYGSFAGQVVELDKALAARKEELNDVNIRTFTSLRVPEVVKVDPEAEHFIFNNWHFSGIDRKLHDQGSAWYIPMLYHEVPGIYRRFLDVDVAMIPVTPMDEHGYFNFGMQVSHTHAVCEKAKIVILEVNPNMPKCLGGKEESIHISEVDYVVEANWPMFQVPSGEPKEIEKKIASYIMPLLEDGSCIQLGIGGMPNAVGGMIAQSDLKDLGLHSEMFTESMVDMVESGRVTGARKNIDRYKVTYTFGFGTQKTYDFLNNNPQCATYPVDYVNDPFIIAQNDKVVSINNCIEIDLTGQVASESSGTRHISGTGGQFDFAFGSYHSKGGQSFMAMESTFKKNGELHSRINPIITPGGVVTTHRALVQYMVTEYGIVNLKGLSTWQRAEALISIAHPDFREELIQEAEKIGIWRRSNKH</sequence>
<dbReference type="OrthoDB" id="9801795at2"/>
<organism evidence="6 7">
    <name type="scientific">Desulfitobacterium metallireducens DSM 15288</name>
    <dbReference type="NCBI Taxonomy" id="871968"/>
    <lineage>
        <taxon>Bacteria</taxon>
        <taxon>Bacillati</taxon>
        <taxon>Bacillota</taxon>
        <taxon>Clostridia</taxon>
        <taxon>Eubacteriales</taxon>
        <taxon>Desulfitobacteriaceae</taxon>
        <taxon>Desulfitobacterium</taxon>
    </lineage>
</organism>
<dbReference type="GO" id="GO:0006083">
    <property type="term" value="P:acetate metabolic process"/>
    <property type="evidence" value="ECO:0007669"/>
    <property type="project" value="InterPro"/>
</dbReference>
<dbReference type="Gene3D" id="3.30.750.70">
    <property type="entry name" value="4-hydroxybutyrate coenzyme like domains"/>
    <property type="match status" value="1"/>
</dbReference>
<dbReference type="PANTHER" id="PTHR21432:SF20">
    <property type="entry name" value="ACETYL-COA HYDROLASE"/>
    <property type="match status" value="1"/>
</dbReference>
<comment type="similarity">
    <text evidence="1 3">Belongs to the acetyl-CoA hydrolase/transferase family.</text>
</comment>
<keyword evidence="2 3" id="KW-0808">Transferase</keyword>
<dbReference type="Gene3D" id="3.40.1080.10">
    <property type="entry name" value="Glutaconate Coenzyme A-transferase"/>
    <property type="match status" value="1"/>
</dbReference>
<dbReference type="KEGG" id="dmt:DESME_13935"/>
<feature type="binding site" evidence="3">
    <location>
        <position position="317"/>
    </location>
    <ligand>
        <name>CoA</name>
        <dbReference type="ChEBI" id="CHEBI:57287"/>
    </ligand>
</feature>
<dbReference type="SUPFAM" id="SSF100950">
    <property type="entry name" value="NagB/RpiA/CoA transferase-like"/>
    <property type="match status" value="2"/>
</dbReference>
<dbReference type="HAMAP" id="MF_03228">
    <property type="entry name" value="But_CoA_trans"/>
    <property type="match status" value="1"/>
</dbReference>
<dbReference type="RefSeq" id="WP_006715738.1">
    <property type="nucleotide sequence ID" value="NZ_CP007032.1"/>
</dbReference>